<protein>
    <submittedName>
        <fullName evidence="6">Imidazoleglycerol phosphate synthase, cyclase subunit</fullName>
        <ecNumber evidence="6">4.1.3.-</ecNumber>
    </submittedName>
</protein>
<dbReference type="InterPro" id="IPR013785">
    <property type="entry name" value="Aldolase_TIM"/>
</dbReference>
<comment type="pathway">
    <text evidence="4">Amino-acid biosynthesis.</text>
</comment>
<keyword evidence="6" id="KW-0456">Lyase</keyword>
<dbReference type="GO" id="GO:0000107">
    <property type="term" value="F:imidazoleglycerol-phosphate synthase activity"/>
    <property type="evidence" value="ECO:0007669"/>
    <property type="project" value="TreeGrafter"/>
</dbReference>
<dbReference type="SUPFAM" id="SSF51366">
    <property type="entry name" value="Ribulose-phoshate binding barrel"/>
    <property type="match status" value="1"/>
</dbReference>
<dbReference type="InterPro" id="IPR006062">
    <property type="entry name" value="His_biosynth"/>
</dbReference>
<keyword evidence="2 5" id="KW-0028">Amino-acid biosynthesis</keyword>
<organism evidence="6">
    <name type="scientific">uncultured marine bacterium 440</name>
    <dbReference type="NCBI Taxonomy" id="257390"/>
    <lineage>
        <taxon>Bacteria</taxon>
        <taxon>environmental samples</taxon>
    </lineage>
</organism>
<accession>Q6SHC0</accession>
<keyword evidence="3 5" id="KW-0368">Histidine biosynthesis</keyword>
<evidence type="ECO:0000256" key="3">
    <source>
        <dbReference type="ARBA" id="ARBA00023102"/>
    </source>
</evidence>
<dbReference type="PANTHER" id="PTHR21235">
    <property type="entry name" value="IMIDAZOLE GLYCEROL PHOSPHATE SYNTHASE SUBUNIT HISF/H IGP SYNTHASE SUBUNIT HISF/H"/>
    <property type="match status" value="1"/>
</dbReference>
<comment type="similarity">
    <text evidence="1 5">Belongs to the HisA/HisF family.</text>
</comment>
<name>Q6SHC0_9BACT</name>
<evidence type="ECO:0000256" key="2">
    <source>
        <dbReference type="ARBA" id="ARBA00022605"/>
    </source>
</evidence>
<dbReference type="InterPro" id="IPR050064">
    <property type="entry name" value="IGPS_HisA/HisF"/>
</dbReference>
<dbReference type="InterPro" id="IPR011060">
    <property type="entry name" value="RibuloseP-bd_barrel"/>
</dbReference>
<reference evidence="6" key="1">
    <citation type="submission" date="2003-11" db="EMBL/GenBank/DDBJ databases">
        <authorList>
            <person name="Heidelberg J.F."/>
            <person name="Eisen J.A."/>
            <person name="Nelson W.C."/>
            <person name="DeLong E.F."/>
        </authorList>
    </citation>
    <scope>NUCLEOTIDE SEQUENCE</scope>
</reference>
<gene>
    <name evidence="6" type="primary">hisF</name>
    <name evidence="6" type="ORF">MBMO_EBAC750-02H05.18</name>
</gene>
<reference evidence="6" key="2">
    <citation type="submission" date="2003-12" db="EMBL/GenBank/DDBJ databases">
        <title>Monterey Bay Coastal Ocean Microbial Observatory environmental clone sequencing.</title>
        <authorList>
            <person name="DeLong E.F."/>
        </authorList>
    </citation>
    <scope>NUCLEOTIDE SEQUENCE</scope>
</reference>
<dbReference type="Gene3D" id="3.20.20.70">
    <property type="entry name" value="Aldolase class I"/>
    <property type="match status" value="1"/>
</dbReference>
<dbReference type="AlphaFoldDB" id="Q6SHC0"/>
<proteinExistence type="inferred from homology"/>
<evidence type="ECO:0000256" key="1">
    <source>
        <dbReference type="ARBA" id="ARBA00009667"/>
    </source>
</evidence>
<dbReference type="PANTHER" id="PTHR21235:SF2">
    <property type="entry name" value="IMIDAZOLE GLYCEROL PHOSPHATE SYNTHASE HISHF"/>
    <property type="match status" value="1"/>
</dbReference>
<dbReference type="GO" id="GO:0016829">
    <property type="term" value="F:lyase activity"/>
    <property type="evidence" value="ECO:0007669"/>
    <property type="project" value="UniProtKB-KW"/>
</dbReference>
<evidence type="ECO:0000256" key="4">
    <source>
        <dbReference type="ARBA" id="ARBA00029440"/>
    </source>
</evidence>
<evidence type="ECO:0000256" key="5">
    <source>
        <dbReference type="RuleBase" id="RU003657"/>
    </source>
</evidence>
<sequence>MKEILRIIPVLFIKNGLIVRSQNFYKHQFIGNVIEQAKRLNDYDVDELVYIDITRNDNYDLGRDDLLVKSKRDIMSIIKDISKVCFMPLTFGGGIRSVDDAVNRIRAGADKITINSLLYKDLNIVKKIISEIGSQAVVASIDYKIINEKLIIFNNFGQDNTNIELIDFIKKIENLGVGEFFIQNVELDGMQKGFDLNNIKKIVNSVNLPVIACSGAGSLEHFLEAVKIKGLSAVAAGNYFNYKERSYPIIKKELKDFNINVR</sequence>
<dbReference type="EMBL" id="AY458637">
    <property type="protein sequence ID" value="AAR37700.1"/>
    <property type="molecule type" value="Genomic_DNA"/>
</dbReference>
<dbReference type="EC" id="4.1.3.-" evidence="6"/>
<dbReference type="Pfam" id="PF00977">
    <property type="entry name" value="His_biosynth"/>
    <property type="match status" value="1"/>
</dbReference>
<dbReference type="GO" id="GO:0000105">
    <property type="term" value="P:L-histidine biosynthetic process"/>
    <property type="evidence" value="ECO:0007669"/>
    <property type="project" value="UniProtKB-KW"/>
</dbReference>
<evidence type="ECO:0000313" key="6">
    <source>
        <dbReference type="EMBL" id="AAR37700.1"/>
    </source>
</evidence>